<protein>
    <recommendedName>
        <fullName evidence="13 14">Replicative DNA helicase</fullName>
        <ecNumber evidence="13 14">5.6.2.3</ecNumber>
    </recommendedName>
</protein>
<dbReference type="Pfam" id="PF00772">
    <property type="entry name" value="DnaB"/>
    <property type="match status" value="1"/>
</dbReference>
<dbReference type="InterPro" id="IPR007868">
    <property type="entry name" value="Hom_end_hint"/>
</dbReference>
<proteinExistence type="inferred from homology"/>
<keyword evidence="4" id="KW-0677">Repeat</keyword>
<feature type="domain" description="SF4 helicase" evidence="16">
    <location>
        <begin position="194"/>
        <end position="231"/>
    </location>
</feature>
<dbReference type="SUPFAM" id="SSF55608">
    <property type="entry name" value="Homing endonucleases"/>
    <property type="match status" value="1"/>
</dbReference>
<dbReference type="PANTHER" id="PTHR30153">
    <property type="entry name" value="REPLICATIVE DNA HELICASE DNAB"/>
    <property type="match status" value="1"/>
</dbReference>
<evidence type="ECO:0000256" key="5">
    <source>
        <dbReference type="ARBA" id="ARBA00022741"/>
    </source>
</evidence>
<keyword evidence="6 14" id="KW-0378">Hydrolase</keyword>
<keyword evidence="10" id="KW-0413">Isomerase</keyword>
<evidence type="ECO:0000256" key="3">
    <source>
        <dbReference type="ARBA" id="ARBA00022705"/>
    </source>
</evidence>
<evidence type="ECO:0000256" key="4">
    <source>
        <dbReference type="ARBA" id="ARBA00022737"/>
    </source>
</evidence>
<feature type="domain" description="DOD-type homing endonuclease" evidence="15">
    <location>
        <begin position="352"/>
        <end position="488"/>
    </location>
</feature>
<dbReference type="SUPFAM" id="SSF51294">
    <property type="entry name" value="Hedgehog/intein (Hint) domain"/>
    <property type="match status" value="1"/>
</dbReference>
<dbReference type="EC" id="5.6.2.3" evidence="13 14"/>
<dbReference type="PROSITE" id="PS50819">
    <property type="entry name" value="INTEIN_ENDONUCLEASE"/>
    <property type="match status" value="1"/>
</dbReference>
<gene>
    <name evidence="17" type="ORF">J2X31_002817</name>
</gene>
<keyword evidence="9 14" id="KW-0238">DNA-binding</keyword>
<dbReference type="PANTHER" id="PTHR30153:SF2">
    <property type="entry name" value="REPLICATIVE DNA HELICASE"/>
    <property type="match status" value="1"/>
</dbReference>
<comment type="caution">
    <text evidence="17">The sequence shown here is derived from an EMBL/GenBank/DDBJ whole genome shotgun (WGS) entry which is preliminary data.</text>
</comment>
<evidence type="ECO:0000256" key="14">
    <source>
        <dbReference type="RuleBase" id="RU362085"/>
    </source>
</evidence>
<evidence type="ECO:0000256" key="6">
    <source>
        <dbReference type="ARBA" id="ARBA00022801"/>
    </source>
</evidence>
<feature type="domain" description="SF4 helicase" evidence="16">
    <location>
        <begin position="575"/>
        <end position="813"/>
    </location>
</feature>
<dbReference type="Gene3D" id="3.40.50.300">
    <property type="entry name" value="P-loop containing nucleotide triphosphate hydrolases"/>
    <property type="match status" value="2"/>
</dbReference>
<keyword evidence="7 14" id="KW-0347">Helicase</keyword>
<dbReference type="InterPro" id="IPR036185">
    <property type="entry name" value="DNA_heli_DnaB-like_N_sf"/>
</dbReference>
<keyword evidence="3 14" id="KW-0235">DNA replication</keyword>
<comment type="catalytic activity">
    <reaction evidence="12 14">
        <text>ATP + H2O = ADP + phosphate + H(+)</text>
        <dbReference type="Rhea" id="RHEA:13065"/>
        <dbReference type="ChEBI" id="CHEBI:15377"/>
        <dbReference type="ChEBI" id="CHEBI:15378"/>
        <dbReference type="ChEBI" id="CHEBI:30616"/>
        <dbReference type="ChEBI" id="CHEBI:43474"/>
        <dbReference type="ChEBI" id="CHEBI:456216"/>
        <dbReference type="EC" id="5.6.2.3"/>
    </reaction>
</comment>
<dbReference type="InterPro" id="IPR007692">
    <property type="entry name" value="DNA_helicase_DnaB"/>
</dbReference>
<dbReference type="NCBIfam" id="TIGR00665">
    <property type="entry name" value="DnaB"/>
    <property type="match status" value="1"/>
</dbReference>
<dbReference type="InterPro" id="IPR007693">
    <property type="entry name" value="DNA_helicase_DnaB-like_N"/>
</dbReference>
<dbReference type="CDD" id="cd00984">
    <property type="entry name" value="DnaB_C"/>
    <property type="match status" value="1"/>
</dbReference>
<dbReference type="InterPro" id="IPR016136">
    <property type="entry name" value="DNA_helicase_N/primase_C"/>
</dbReference>
<reference evidence="17 18" key="1">
    <citation type="submission" date="2023-07" db="EMBL/GenBank/DDBJ databases">
        <title>Sorghum-associated microbial communities from plants grown in Nebraska, USA.</title>
        <authorList>
            <person name="Schachtman D."/>
        </authorList>
    </citation>
    <scope>NUCLEOTIDE SEQUENCE [LARGE SCALE GENOMIC DNA]</scope>
    <source>
        <strain evidence="17 18">3773</strain>
    </source>
</reference>
<dbReference type="Pfam" id="PF05204">
    <property type="entry name" value="Hom_end"/>
    <property type="match status" value="1"/>
</dbReference>
<dbReference type="Gene3D" id="1.10.860.10">
    <property type="entry name" value="DNAb Helicase, Chain A"/>
    <property type="match status" value="1"/>
</dbReference>
<evidence type="ECO:0000256" key="8">
    <source>
        <dbReference type="ARBA" id="ARBA00022840"/>
    </source>
</evidence>
<dbReference type="InterPro" id="IPR036844">
    <property type="entry name" value="Hint_dom_sf"/>
</dbReference>
<dbReference type="SUPFAM" id="SSF52540">
    <property type="entry name" value="P-loop containing nucleoside triphosphate hydrolases"/>
    <property type="match status" value="2"/>
</dbReference>
<evidence type="ECO:0000256" key="11">
    <source>
        <dbReference type="ARBA" id="ARBA00044940"/>
    </source>
</evidence>
<evidence type="ECO:0000256" key="13">
    <source>
        <dbReference type="NCBIfam" id="TIGR00665"/>
    </source>
</evidence>
<dbReference type="Pfam" id="PF03796">
    <property type="entry name" value="DnaB_C"/>
    <property type="match status" value="1"/>
</dbReference>
<dbReference type="GO" id="GO:0016787">
    <property type="term" value="F:hydrolase activity"/>
    <property type="evidence" value="ECO:0007669"/>
    <property type="project" value="UniProtKB-KW"/>
</dbReference>
<keyword evidence="2 14" id="KW-0639">Primosome</keyword>
<organism evidence="17 18">
    <name type="scientific">Flavobacterium arsenatis</name>
    <dbReference type="NCBI Taxonomy" id="1484332"/>
    <lineage>
        <taxon>Bacteria</taxon>
        <taxon>Pseudomonadati</taxon>
        <taxon>Bacteroidota</taxon>
        <taxon>Flavobacteriia</taxon>
        <taxon>Flavobacteriales</taxon>
        <taxon>Flavobacteriaceae</taxon>
        <taxon>Flavobacterium</taxon>
    </lineage>
</organism>
<dbReference type="SUPFAM" id="SSF48024">
    <property type="entry name" value="N-terminal domain of DnaB helicase"/>
    <property type="match status" value="1"/>
</dbReference>
<dbReference type="Proteomes" id="UP001255185">
    <property type="component" value="Unassembled WGS sequence"/>
</dbReference>
<sequence length="858" mass="97170">MENLRNINPIKVDKTTIINLEKGKLPPQALDLEEAVLGAMMIDKKGVDEVIDILQPDAFYKDAHKHIFEAIVQLFTDTQPIDLLTVSAQLKKNAKLDLAGGDFYLIQLTQKISSSAHIEFHSRIILQKFIQRSLIKISSEIIEESYDETTDVFDLLDKAESKLYEVTQGNIKRSSETAQSLVIQAKKRIEEIAGKEGLSGIATGFEKLDKVTSGWQPSDLIIIAARPGMGKCLGKGTNVLMFDGSLKKVEDITTNDLLMGDDSTPRKVLSIARGREKMYWIHQNKGISYRVNESHILSLKRSRNEGSHKKGDVLNINVKEYLEKSDKFKSNYKGYKVAVEFDSKELPLEPYYLGLWLGDGHSYSQRITNIDEEIIHYLNDYATRLESELVVYEQENKTNGFSIINRNKFTSEEFNTCIQSELRSLNLLQNKHIPNQYLINSTENRLQLLAGIIDSDGYYTDEFNCFEIVQKNEKLLNQIKFLCDSLGFRTSVRKKKTTIKSTGFEGEAFRLRIFGNLNSIPTKIERKKARERIAKADWKVTGIKVEPDKEDDYYGFEIDGNRLFLLEDMTVTHNTAFVLSMARNIAIDFGHPVALFSLEMSSVQLITRLISSETGLSSEKLRTGKLEKHEWEQLSIKVKNLEKAPLYIDDTPSLSIFDLRAKARRLSSQHGIKMIIVDYLQLMTAGGNGKGGGNREQEISTISRNLKALAKELGVPVIALSQLSRAVETRGSSKRPLLSDLRESGAIEQDADIVSFIYRPEYYKIDEWDDDEHSPTEGQAEFIIAKHRNGSLENIRLKFIGNLGKFDNLENYGEGYDDLPSKMNLDDNPFITPKNLPSANEAFGSNLNNFDDDSDVPF</sequence>
<dbReference type="PROSITE" id="PS51199">
    <property type="entry name" value="SF4_HELICASE"/>
    <property type="match status" value="2"/>
</dbReference>
<keyword evidence="5 14" id="KW-0547">Nucleotide-binding</keyword>
<evidence type="ECO:0000256" key="9">
    <source>
        <dbReference type="ARBA" id="ARBA00023125"/>
    </source>
</evidence>
<evidence type="ECO:0000259" key="15">
    <source>
        <dbReference type="PROSITE" id="PS50819"/>
    </source>
</evidence>
<dbReference type="InterPro" id="IPR007694">
    <property type="entry name" value="DNA_helicase_DnaB-like_C"/>
</dbReference>
<keyword evidence="8 14" id="KW-0067">ATP-binding</keyword>
<dbReference type="CDD" id="cd00081">
    <property type="entry name" value="Hint"/>
    <property type="match status" value="1"/>
</dbReference>
<evidence type="ECO:0000256" key="12">
    <source>
        <dbReference type="ARBA" id="ARBA00048954"/>
    </source>
</evidence>
<evidence type="ECO:0000256" key="7">
    <source>
        <dbReference type="ARBA" id="ARBA00022806"/>
    </source>
</evidence>
<dbReference type="InterPro" id="IPR027434">
    <property type="entry name" value="Homing_endonucl"/>
</dbReference>
<dbReference type="Gene3D" id="2.170.16.10">
    <property type="entry name" value="Hedgehog/Intein (Hint) domain"/>
    <property type="match status" value="1"/>
</dbReference>
<comment type="function">
    <text evidence="11 14">The intein is an endonuclease.</text>
</comment>
<name>A0ABU1TSC9_9FLAO</name>
<dbReference type="EMBL" id="JAVDVI010000013">
    <property type="protein sequence ID" value="MDR6968791.1"/>
    <property type="molecule type" value="Genomic_DNA"/>
</dbReference>
<evidence type="ECO:0000313" key="18">
    <source>
        <dbReference type="Proteomes" id="UP001255185"/>
    </source>
</evidence>
<comment type="function">
    <text evidence="14">The main replicative DNA helicase, it participates in initiation and elongation during chromosome replication. Travels ahead of the DNA replisome, separating dsDNA into templates for DNA synthesis. A processive ATP-dependent 5'-3' DNA helicase it has DNA-dependent ATPase activity.</text>
</comment>
<dbReference type="GO" id="GO:0003678">
    <property type="term" value="F:DNA helicase activity"/>
    <property type="evidence" value="ECO:0007669"/>
    <property type="project" value="UniProtKB-EC"/>
</dbReference>
<evidence type="ECO:0000313" key="17">
    <source>
        <dbReference type="EMBL" id="MDR6968791.1"/>
    </source>
</evidence>
<evidence type="ECO:0000256" key="10">
    <source>
        <dbReference type="ARBA" id="ARBA00023235"/>
    </source>
</evidence>
<dbReference type="RefSeq" id="WP_310027402.1">
    <property type="nucleotide sequence ID" value="NZ_JAVDVI010000013.1"/>
</dbReference>
<keyword evidence="18" id="KW-1185">Reference proteome</keyword>
<evidence type="ECO:0000256" key="2">
    <source>
        <dbReference type="ARBA" id="ARBA00022515"/>
    </source>
</evidence>
<dbReference type="InterPro" id="IPR007869">
    <property type="entry name" value="Homing_endonuc_PI-Sce"/>
</dbReference>
<dbReference type="InterPro" id="IPR004042">
    <property type="entry name" value="Intein_endonuc_central"/>
</dbReference>
<accession>A0ABU1TSC9</accession>
<dbReference type="InterPro" id="IPR027417">
    <property type="entry name" value="P-loop_NTPase"/>
</dbReference>
<evidence type="ECO:0000259" key="16">
    <source>
        <dbReference type="PROSITE" id="PS51199"/>
    </source>
</evidence>
<comment type="similarity">
    <text evidence="1 14">Belongs to the helicase family. DnaB subfamily.</text>
</comment>
<dbReference type="Pfam" id="PF05203">
    <property type="entry name" value="Hom_end_hint"/>
    <property type="match status" value="1"/>
</dbReference>
<evidence type="ECO:0000256" key="1">
    <source>
        <dbReference type="ARBA" id="ARBA00008428"/>
    </source>
</evidence>
<dbReference type="Gene3D" id="3.10.28.10">
    <property type="entry name" value="Homing endonucleases"/>
    <property type="match status" value="1"/>
</dbReference>